<dbReference type="Proteomes" id="UP000558488">
    <property type="component" value="Unassembled WGS sequence"/>
</dbReference>
<protein>
    <submittedName>
        <fullName evidence="2">GTP binding protein 3, mitochondrial</fullName>
    </submittedName>
</protein>
<evidence type="ECO:0000313" key="2">
    <source>
        <dbReference type="EMBL" id="KAF6283269.1"/>
    </source>
</evidence>
<feature type="region of interest" description="Disordered" evidence="1">
    <location>
        <begin position="23"/>
        <end position="101"/>
    </location>
</feature>
<dbReference type="EMBL" id="JACAGB010000052">
    <property type="protein sequence ID" value="KAF6283269.1"/>
    <property type="molecule type" value="Genomic_DNA"/>
</dbReference>
<name>A0A7J7S4I7_PIPKU</name>
<feature type="compositionally biased region" description="Low complexity" evidence="1">
    <location>
        <begin position="62"/>
        <end position="92"/>
    </location>
</feature>
<sequence>MWRGLWTLAARATVRAPEQRCRGSRVRGHHFRSELRPRPLWHRGDPDQRSCQRARPPELDCAPGAAARPQRQPAPAHRPALRGAAGPRLGALVPRSPQFHG</sequence>
<accession>A0A7J7S4I7</accession>
<feature type="compositionally biased region" description="Basic and acidic residues" evidence="1">
    <location>
        <begin position="31"/>
        <end position="58"/>
    </location>
</feature>
<evidence type="ECO:0000256" key="1">
    <source>
        <dbReference type="SAM" id="MobiDB-lite"/>
    </source>
</evidence>
<keyword evidence="3" id="KW-1185">Reference proteome</keyword>
<organism evidence="2 3">
    <name type="scientific">Pipistrellus kuhlii</name>
    <name type="common">Kuhl's pipistrelle</name>
    <dbReference type="NCBI Taxonomy" id="59472"/>
    <lineage>
        <taxon>Eukaryota</taxon>
        <taxon>Metazoa</taxon>
        <taxon>Chordata</taxon>
        <taxon>Craniata</taxon>
        <taxon>Vertebrata</taxon>
        <taxon>Euteleostomi</taxon>
        <taxon>Mammalia</taxon>
        <taxon>Eutheria</taxon>
        <taxon>Laurasiatheria</taxon>
        <taxon>Chiroptera</taxon>
        <taxon>Yangochiroptera</taxon>
        <taxon>Vespertilionidae</taxon>
        <taxon>Pipistrellus</taxon>
    </lineage>
</organism>
<gene>
    <name evidence="2" type="ORF">mPipKuh1_005987</name>
</gene>
<evidence type="ECO:0000313" key="3">
    <source>
        <dbReference type="Proteomes" id="UP000558488"/>
    </source>
</evidence>
<reference evidence="2 3" key="1">
    <citation type="journal article" date="2020" name="Nature">
        <title>Six reference-quality genomes reveal evolution of bat adaptations.</title>
        <authorList>
            <person name="Jebb D."/>
            <person name="Huang Z."/>
            <person name="Pippel M."/>
            <person name="Hughes G.M."/>
            <person name="Lavrichenko K."/>
            <person name="Devanna P."/>
            <person name="Winkler S."/>
            <person name="Jermiin L.S."/>
            <person name="Skirmuntt E.C."/>
            <person name="Katzourakis A."/>
            <person name="Burkitt-Gray L."/>
            <person name="Ray D.A."/>
            <person name="Sullivan K.A.M."/>
            <person name="Roscito J.G."/>
            <person name="Kirilenko B.M."/>
            <person name="Davalos L.M."/>
            <person name="Corthals A.P."/>
            <person name="Power M.L."/>
            <person name="Jones G."/>
            <person name="Ransome R.D."/>
            <person name="Dechmann D.K.N."/>
            <person name="Locatelli A.G."/>
            <person name="Puechmaille S.J."/>
            <person name="Fedrigo O."/>
            <person name="Jarvis E.D."/>
            <person name="Hiller M."/>
            <person name="Vernes S.C."/>
            <person name="Myers E.W."/>
            <person name="Teeling E.C."/>
        </authorList>
    </citation>
    <scope>NUCLEOTIDE SEQUENCE [LARGE SCALE GENOMIC DNA]</scope>
    <source>
        <strain evidence="2">MPipKuh1</strain>
        <tissue evidence="2">Flight muscle</tissue>
    </source>
</reference>
<comment type="caution">
    <text evidence="2">The sequence shown here is derived from an EMBL/GenBank/DDBJ whole genome shotgun (WGS) entry which is preliminary data.</text>
</comment>
<proteinExistence type="predicted"/>
<dbReference type="AlphaFoldDB" id="A0A7J7S4I7"/>